<gene>
    <name evidence="1" type="ORF">PAXRUDRAFT_825073</name>
</gene>
<accession>A0A0D0E121</accession>
<dbReference type="HOGENOM" id="CLU_2705542_0_0_1"/>
<reference evidence="2" key="2">
    <citation type="submission" date="2015-01" db="EMBL/GenBank/DDBJ databases">
        <title>Evolutionary Origins and Diversification of the Mycorrhizal Mutualists.</title>
        <authorList>
            <consortium name="DOE Joint Genome Institute"/>
            <consortium name="Mycorrhizal Genomics Consortium"/>
            <person name="Kohler A."/>
            <person name="Kuo A."/>
            <person name="Nagy L.G."/>
            <person name="Floudas D."/>
            <person name="Copeland A."/>
            <person name="Barry K.W."/>
            <person name="Cichocki N."/>
            <person name="Veneault-Fourrey C."/>
            <person name="LaButti K."/>
            <person name="Lindquist E.A."/>
            <person name="Lipzen A."/>
            <person name="Lundell T."/>
            <person name="Morin E."/>
            <person name="Murat C."/>
            <person name="Riley R."/>
            <person name="Ohm R."/>
            <person name="Sun H."/>
            <person name="Tunlid A."/>
            <person name="Henrissat B."/>
            <person name="Grigoriev I.V."/>
            <person name="Hibbett D.S."/>
            <person name="Martin F."/>
        </authorList>
    </citation>
    <scope>NUCLEOTIDE SEQUENCE [LARGE SCALE GENOMIC DNA]</scope>
    <source>
        <strain evidence="2">Ve08.2h10</strain>
    </source>
</reference>
<dbReference type="AlphaFoldDB" id="A0A0D0E121"/>
<dbReference type="EMBL" id="KN824942">
    <property type="protein sequence ID" value="KIK97311.1"/>
    <property type="molecule type" value="Genomic_DNA"/>
</dbReference>
<sequence length="73" mass="8460">MGTEVDYTYGKESLTMGPVQYWTHGCYGIEIQTPWRSGPPRRLTSKGRRMITHFIGPCQCGSPREDSRCWIEY</sequence>
<evidence type="ECO:0000313" key="1">
    <source>
        <dbReference type="EMBL" id="KIK97311.1"/>
    </source>
</evidence>
<reference evidence="1 2" key="1">
    <citation type="submission" date="2014-04" db="EMBL/GenBank/DDBJ databases">
        <authorList>
            <consortium name="DOE Joint Genome Institute"/>
            <person name="Kuo A."/>
            <person name="Kohler A."/>
            <person name="Jargeat P."/>
            <person name="Nagy L.G."/>
            <person name="Floudas D."/>
            <person name="Copeland A."/>
            <person name="Barry K.W."/>
            <person name="Cichocki N."/>
            <person name="Veneault-Fourrey C."/>
            <person name="LaButti K."/>
            <person name="Lindquist E.A."/>
            <person name="Lipzen A."/>
            <person name="Lundell T."/>
            <person name="Morin E."/>
            <person name="Murat C."/>
            <person name="Sun H."/>
            <person name="Tunlid A."/>
            <person name="Henrissat B."/>
            <person name="Grigoriev I.V."/>
            <person name="Hibbett D.S."/>
            <person name="Martin F."/>
            <person name="Nordberg H.P."/>
            <person name="Cantor M.N."/>
            <person name="Hua S.X."/>
        </authorList>
    </citation>
    <scope>NUCLEOTIDE SEQUENCE [LARGE SCALE GENOMIC DNA]</scope>
    <source>
        <strain evidence="1 2">Ve08.2h10</strain>
    </source>
</reference>
<dbReference type="Proteomes" id="UP000054538">
    <property type="component" value="Unassembled WGS sequence"/>
</dbReference>
<evidence type="ECO:0000313" key="2">
    <source>
        <dbReference type="Proteomes" id="UP000054538"/>
    </source>
</evidence>
<organism evidence="1 2">
    <name type="scientific">Paxillus rubicundulus Ve08.2h10</name>
    <dbReference type="NCBI Taxonomy" id="930991"/>
    <lineage>
        <taxon>Eukaryota</taxon>
        <taxon>Fungi</taxon>
        <taxon>Dikarya</taxon>
        <taxon>Basidiomycota</taxon>
        <taxon>Agaricomycotina</taxon>
        <taxon>Agaricomycetes</taxon>
        <taxon>Agaricomycetidae</taxon>
        <taxon>Boletales</taxon>
        <taxon>Paxilineae</taxon>
        <taxon>Paxillaceae</taxon>
        <taxon>Paxillus</taxon>
    </lineage>
</organism>
<dbReference type="InParanoid" id="A0A0D0E121"/>
<protein>
    <submittedName>
        <fullName evidence="1">Uncharacterized protein</fullName>
    </submittedName>
</protein>
<name>A0A0D0E121_9AGAM</name>
<keyword evidence="2" id="KW-1185">Reference proteome</keyword>
<proteinExistence type="predicted"/>